<keyword evidence="1" id="KW-0732">Signal</keyword>
<proteinExistence type="predicted"/>
<dbReference type="InterPro" id="IPR015943">
    <property type="entry name" value="WD40/YVTN_repeat-like_dom_sf"/>
</dbReference>
<evidence type="ECO:0000313" key="6">
    <source>
        <dbReference type="Proteomes" id="UP000470876"/>
    </source>
</evidence>
<dbReference type="Proteomes" id="UP000468928">
    <property type="component" value="Unassembled WGS sequence"/>
</dbReference>
<dbReference type="InterPro" id="IPR002372">
    <property type="entry name" value="PQQ_rpt_dom"/>
</dbReference>
<feature type="domain" description="Pyrrolo-quinoline quinone repeat" evidence="2">
    <location>
        <begin position="371"/>
        <end position="444"/>
    </location>
</feature>
<accession>A0A6P1D8C5</accession>
<sequence>MTPGIRNLVLAAVAAVVTSAGAVAVLAQPDDTTRKITGTNDAAPGLAWSIDAAATYGEAFAEFRDPAFGTEYDLGGAGVMDAGDTLIAVIGVADDGMSLREPRMYGFDTDTGEKRWQAPAAELGGCADAPVDGMLVCYTSVSAEDPALIGYDIDTGAITRTPSDWMVFAIAAVDDRLYVAEGDVESDDVRVHSGTLSDPDVHWSRPFAMGTAWESLSLDALDVSHGQGIFTLGADLAGFDLVTGEPTFTAALEGCSRTTATSDALLQRVHTECDGYRVTSTDILDRTGRVLATTDRPGVHDLALDEPADDAVPVVMADTAYDRRDGTVRWTSPDLIYTSDDTGEGPTTRGAATAILGDIALLQDHTAHTMSGLDLRTGQRLWRTDSDGYPPVRAWDSRVAVLTDPTGFRAIDPRTGETAWTTPFRAINTDPDALTDNGELIARSPGHFVFAAPRTMIALHPLD</sequence>
<feature type="signal peptide" evidence="1">
    <location>
        <begin position="1"/>
        <end position="22"/>
    </location>
</feature>
<feature type="chain" id="PRO_5038874527" evidence="1">
    <location>
        <begin position="23"/>
        <end position="463"/>
    </location>
</feature>
<evidence type="ECO:0000259" key="2">
    <source>
        <dbReference type="Pfam" id="PF13360"/>
    </source>
</evidence>
<protein>
    <submittedName>
        <fullName evidence="3">PQQ-binding-like beta-propeller repeat protein</fullName>
    </submittedName>
</protein>
<dbReference type="AlphaFoldDB" id="A0A6P1D8C5"/>
<name>A0A6P1D8C5_9NOCA</name>
<gene>
    <name evidence="3" type="ORF">GV789_13780</name>
    <name evidence="4" type="ORF">GV794_23855</name>
</gene>
<dbReference type="PANTHER" id="PTHR34512:SF30">
    <property type="entry name" value="OUTER MEMBRANE PROTEIN ASSEMBLY FACTOR BAMB"/>
    <property type="match status" value="1"/>
</dbReference>
<dbReference type="Proteomes" id="UP000470876">
    <property type="component" value="Unassembled WGS sequence"/>
</dbReference>
<dbReference type="RefSeq" id="WP_163829103.1">
    <property type="nucleotide sequence ID" value="NZ_JAAGUX010000060.1"/>
</dbReference>
<organism evidence="3 5">
    <name type="scientific">Nocardia cyriacigeorgica</name>
    <dbReference type="NCBI Taxonomy" id="135487"/>
    <lineage>
        <taxon>Bacteria</taxon>
        <taxon>Bacillati</taxon>
        <taxon>Actinomycetota</taxon>
        <taxon>Actinomycetes</taxon>
        <taxon>Mycobacteriales</taxon>
        <taxon>Nocardiaceae</taxon>
        <taxon>Nocardia</taxon>
    </lineage>
</organism>
<dbReference type="EMBL" id="JAAGUX010000060">
    <property type="protein sequence ID" value="NEW58656.1"/>
    <property type="molecule type" value="Genomic_DNA"/>
</dbReference>
<dbReference type="EMBL" id="JAAGUZ010000032">
    <property type="protein sequence ID" value="NEW45514.1"/>
    <property type="molecule type" value="Genomic_DNA"/>
</dbReference>
<reference evidence="5 6" key="1">
    <citation type="submission" date="2020-01" db="EMBL/GenBank/DDBJ databases">
        <title>Genetics and antimicrobial susceptibilities of Nocardia species isolated from the soil; a comparison with species isolated from humans.</title>
        <authorList>
            <person name="Carrasco G."/>
            <person name="Monzon S."/>
            <person name="Sansegundo M."/>
            <person name="Garcia E."/>
            <person name="Garrido N."/>
            <person name="Medina M.J."/>
            <person name="Villalon P."/>
            <person name="Ramirez-Arocha A.C."/>
            <person name="Jimenez P."/>
            <person name="Cuesta I."/>
            <person name="Valdezate S."/>
        </authorList>
    </citation>
    <scope>NUCLEOTIDE SEQUENCE [LARGE SCALE GENOMIC DNA]</scope>
    <source>
        <strain evidence="3 5">CNM20110639</strain>
        <strain evidence="4 6">CNM20110649</strain>
    </source>
</reference>
<evidence type="ECO:0000313" key="5">
    <source>
        <dbReference type="Proteomes" id="UP000468928"/>
    </source>
</evidence>
<dbReference type="Gene3D" id="2.130.10.10">
    <property type="entry name" value="YVTN repeat-like/Quinoprotein amine dehydrogenase"/>
    <property type="match status" value="2"/>
</dbReference>
<evidence type="ECO:0000313" key="4">
    <source>
        <dbReference type="EMBL" id="NEW58656.1"/>
    </source>
</evidence>
<evidence type="ECO:0000256" key="1">
    <source>
        <dbReference type="SAM" id="SignalP"/>
    </source>
</evidence>
<dbReference type="InterPro" id="IPR011047">
    <property type="entry name" value="Quinoprotein_ADH-like_sf"/>
</dbReference>
<dbReference type="SUPFAM" id="SSF50998">
    <property type="entry name" value="Quinoprotein alcohol dehydrogenase-like"/>
    <property type="match status" value="1"/>
</dbReference>
<evidence type="ECO:0000313" key="3">
    <source>
        <dbReference type="EMBL" id="NEW45514.1"/>
    </source>
</evidence>
<dbReference type="Pfam" id="PF13360">
    <property type="entry name" value="PQQ_2"/>
    <property type="match status" value="1"/>
</dbReference>
<keyword evidence="6" id="KW-1185">Reference proteome</keyword>
<comment type="caution">
    <text evidence="3">The sequence shown here is derived from an EMBL/GenBank/DDBJ whole genome shotgun (WGS) entry which is preliminary data.</text>
</comment>
<dbReference type="PANTHER" id="PTHR34512">
    <property type="entry name" value="CELL SURFACE PROTEIN"/>
    <property type="match status" value="1"/>
</dbReference>